<dbReference type="NCBIfam" id="TIGR00640">
    <property type="entry name" value="acid_CoA_mut_C"/>
    <property type="match status" value="1"/>
</dbReference>
<proteinExistence type="predicted"/>
<dbReference type="EMBL" id="JBFRHK010000005">
    <property type="protein sequence ID" value="MEX3745537.1"/>
    <property type="molecule type" value="Genomic_DNA"/>
</dbReference>
<keyword evidence="3" id="KW-0479">Metal-binding</keyword>
<name>A0ABV3VXA1_9BACI</name>
<dbReference type="Pfam" id="PF02310">
    <property type="entry name" value="B12-binding"/>
    <property type="match status" value="1"/>
</dbReference>
<comment type="caution">
    <text evidence="7">The sequence shown here is derived from an EMBL/GenBank/DDBJ whole genome shotgun (WGS) entry which is preliminary data.</text>
</comment>
<dbReference type="PROSITE" id="PS51332">
    <property type="entry name" value="B12_BINDING"/>
    <property type="match status" value="1"/>
</dbReference>
<evidence type="ECO:0000256" key="4">
    <source>
        <dbReference type="ARBA" id="ARBA00023235"/>
    </source>
</evidence>
<dbReference type="Gene3D" id="3.40.50.280">
    <property type="entry name" value="Cobalamin-binding domain"/>
    <property type="match status" value="1"/>
</dbReference>
<keyword evidence="2" id="KW-0846">Cobalamin</keyword>
<comment type="cofactor">
    <cofactor evidence="1">
        <name>adenosylcob(III)alamin</name>
        <dbReference type="ChEBI" id="CHEBI:18408"/>
    </cofactor>
</comment>
<keyword evidence="5" id="KW-0170">Cobalt</keyword>
<dbReference type="InterPro" id="IPR036724">
    <property type="entry name" value="Cobalamin-bd_sf"/>
</dbReference>
<sequence length="134" mass="14895">MNRPIKVLVTKIGLDGHDRGARVVASAFRNAGMEVIYTSPWQRIEDVVNIILQEDADIIAISSLAYDHLIIPKLMDALKEEGLEDKKVIVGGIVPDEDEEMLLKAGVEKVFHPGETLDSIVRSVEEMMGKTIER</sequence>
<dbReference type="InterPro" id="IPR006159">
    <property type="entry name" value="Acid_CoA_mut_C"/>
</dbReference>
<evidence type="ECO:0000256" key="3">
    <source>
        <dbReference type="ARBA" id="ARBA00022723"/>
    </source>
</evidence>
<reference evidence="7 8" key="1">
    <citation type="submission" date="2024-07" db="EMBL/GenBank/DDBJ databases">
        <title>Characterization of a bacterium isolated from hydrolysated instant sea cucumber by whole-genome sequencing and metabolomics.</title>
        <authorList>
            <person name="Luo X."/>
            <person name="Zhang Z."/>
            <person name="Zheng Z."/>
            <person name="Zhang W."/>
            <person name="Ming T."/>
            <person name="Jiao L."/>
            <person name="Su X."/>
            <person name="Kong F."/>
            <person name="Xu J."/>
        </authorList>
    </citation>
    <scope>NUCLEOTIDE SEQUENCE [LARGE SCALE GENOMIC DNA]</scope>
    <source>
        <strain evidence="7 8">XL-2024</strain>
    </source>
</reference>
<accession>A0ABV3VXA1</accession>
<dbReference type="Proteomes" id="UP001558534">
    <property type="component" value="Unassembled WGS sequence"/>
</dbReference>
<feature type="domain" description="B12-binding" evidence="6">
    <location>
        <begin position="4"/>
        <end position="131"/>
    </location>
</feature>
<keyword evidence="8" id="KW-1185">Reference proteome</keyword>
<evidence type="ECO:0000256" key="2">
    <source>
        <dbReference type="ARBA" id="ARBA00022628"/>
    </source>
</evidence>
<keyword evidence="4" id="KW-0413">Isomerase</keyword>
<evidence type="ECO:0000313" key="8">
    <source>
        <dbReference type="Proteomes" id="UP001558534"/>
    </source>
</evidence>
<dbReference type="InterPro" id="IPR006158">
    <property type="entry name" value="Cobalamin-bd"/>
</dbReference>
<organism evidence="7 8">
    <name type="scientific">Lysinibacillus xylanilyticus</name>
    <dbReference type="NCBI Taxonomy" id="582475"/>
    <lineage>
        <taxon>Bacteria</taxon>
        <taxon>Bacillati</taxon>
        <taxon>Bacillota</taxon>
        <taxon>Bacilli</taxon>
        <taxon>Bacillales</taxon>
        <taxon>Bacillaceae</taxon>
        <taxon>Lysinibacillus</taxon>
    </lineage>
</organism>
<dbReference type="SUPFAM" id="SSF52242">
    <property type="entry name" value="Cobalamin (vitamin B12)-binding domain"/>
    <property type="match status" value="1"/>
</dbReference>
<evidence type="ECO:0000256" key="1">
    <source>
        <dbReference type="ARBA" id="ARBA00001922"/>
    </source>
</evidence>
<dbReference type="PANTHER" id="PTHR48101:SF1">
    <property type="entry name" value="METHYLMALONYL-COA MUTASE, LARGE SUBUNIT"/>
    <property type="match status" value="1"/>
</dbReference>
<protein>
    <submittedName>
        <fullName evidence="7">Cobalamin B12-binding domain-containing protein</fullName>
    </submittedName>
</protein>
<dbReference type="PANTHER" id="PTHR48101">
    <property type="entry name" value="METHYLMALONYL-COA MUTASE, MITOCHONDRIAL-RELATED"/>
    <property type="match status" value="1"/>
</dbReference>
<gene>
    <name evidence="7" type="ORF">AB1300_10355</name>
</gene>
<evidence type="ECO:0000313" key="7">
    <source>
        <dbReference type="EMBL" id="MEX3745537.1"/>
    </source>
</evidence>
<evidence type="ECO:0000256" key="5">
    <source>
        <dbReference type="ARBA" id="ARBA00023285"/>
    </source>
</evidence>
<dbReference type="RefSeq" id="WP_368636412.1">
    <property type="nucleotide sequence ID" value="NZ_JBFRHK010000005.1"/>
</dbReference>
<evidence type="ECO:0000259" key="6">
    <source>
        <dbReference type="PROSITE" id="PS51332"/>
    </source>
</evidence>